<keyword evidence="6" id="KW-1133">Transmembrane helix</keyword>
<dbReference type="Gene3D" id="1.10.510.10">
    <property type="entry name" value="Transferase(Phosphotransferase) domain 1"/>
    <property type="match status" value="1"/>
</dbReference>
<sequence>MVILDYMSANAELLGAEIGGYVLERRLGTGASATVYLARDGAGNPVAFKLLAPDADLGQRDGDARERLRSEALSLKRVKVPGVAAVMDLEVDGVDAFIVTEYVPGPTLAEDVRVSGAWQREDALELGNLLADTLRAVHESGICHRDIKPANVILGPNGPVLIDFGISSVLENTSGLTRTGLVVGTPGFISPEIIEGQKAGFADDWWALAALLLFTLTGRPPFGTGSPTVIISRVLAGNPDVEGLEVPVAEGFRRALAPQARRSVDFAELLRVVEFGANSAETATTALLTPAVPSEPGYTVVIPQELNGRYNLAGVESLSARMESAPEWSADETGEVAVTWGNVDLPNPSTSVDSESFASVATGEPGVKQTPGMLPFLGLVGALAWTVWVPWQPAVSGIIAVLGFWVAAVAGWHWRSTRKILSLPGACIKGLVSTIPAAVILAVALLTVEEILYGHRIMLPSALPDTVTLFRTSVPKSVYVAQGLSGVALLTAWWIPLSVPLRIGARRVLRAVLPTPMRRLILGLALAGLVAVVFVLA</sequence>
<dbReference type="Pfam" id="PF00069">
    <property type="entry name" value="Pkinase"/>
    <property type="match status" value="1"/>
</dbReference>
<dbReference type="GO" id="GO:0005524">
    <property type="term" value="F:ATP binding"/>
    <property type="evidence" value="ECO:0007669"/>
    <property type="project" value="UniProtKB-UniRule"/>
</dbReference>
<dbReference type="CDD" id="cd14014">
    <property type="entry name" value="STKc_PknB_like"/>
    <property type="match status" value="1"/>
</dbReference>
<keyword evidence="6" id="KW-0472">Membrane</keyword>
<organism evidence="8 9">
    <name type="scientific">Mobiluncus curtisii</name>
    <dbReference type="NCBI Taxonomy" id="2051"/>
    <lineage>
        <taxon>Bacteria</taxon>
        <taxon>Bacillati</taxon>
        <taxon>Actinomycetota</taxon>
        <taxon>Actinomycetes</taxon>
        <taxon>Actinomycetales</taxon>
        <taxon>Actinomycetaceae</taxon>
        <taxon>Mobiluncus</taxon>
    </lineage>
</organism>
<evidence type="ECO:0000259" key="7">
    <source>
        <dbReference type="PROSITE" id="PS50011"/>
    </source>
</evidence>
<feature type="transmembrane region" description="Helical" evidence="6">
    <location>
        <begin position="426"/>
        <end position="448"/>
    </location>
</feature>
<evidence type="ECO:0000256" key="2">
    <source>
        <dbReference type="ARBA" id="ARBA00022741"/>
    </source>
</evidence>
<feature type="binding site" evidence="5">
    <location>
        <position position="49"/>
    </location>
    <ligand>
        <name>ATP</name>
        <dbReference type="ChEBI" id="CHEBI:30616"/>
    </ligand>
</feature>
<dbReference type="AlphaFoldDB" id="A0A2X2YH10"/>
<dbReference type="PROSITE" id="PS00107">
    <property type="entry name" value="PROTEIN_KINASE_ATP"/>
    <property type="match status" value="1"/>
</dbReference>
<protein>
    <submittedName>
        <fullName evidence="8">Serine/threonine-protein kinase AfsK</fullName>
        <ecNumber evidence="8">2.7.11.1</ecNumber>
    </submittedName>
</protein>
<evidence type="ECO:0000256" key="1">
    <source>
        <dbReference type="ARBA" id="ARBA00022679"/>
    </source>
</evidence>
<evidence type="ECO:0000313" key="9">
    <source>
        <dbReference type="Proteomes" id="UP000250245"/>
    </source>
</evidence>
<evidence type="ECO:0000256" key="4">
    <source>
        <dbReference type="ARBA" id="ARBA00022840"/>
    </source>
</evidence>
<keyword evidence="2 5" id="KW-0547">Nucleotide-binding</keyword>
<dbReference type="SUPFAM" id="SSF56112">
    <property type="entry name" value="Protein kinase-like (PK-like)"/>
    <property type="match status" value="1"/>
</dbReference>
<keyword evidence="4 5" id="KW-0067">ATP-binding</keyword>
<reference evidence="8 9" key="1">
    <citation type="submission" date="2018-06" db="EMBL/GenBank/DDBJ databases">
        <authorList>
            <consortium name="Pathogen Informatics"/>
            <person name="Doyle S."/>
        </authorList>
    </citation>
    <scope>NUCLEOTIDE SEQUENCE [LARGE SCALE GENOMIC DNA]</scope>
    <source>
        <strain evidence="8 9">NCTC11820</strain>
    </source>
</reference>
<name>A0A2X2YH10_9ACTO</name>
<dbReference type="Gene3D" id="3.30.200.20">
    <property type="entry name" value="Phosphorylase Kinase, domain 1"/>
    <property type="match status" value="1"/>
</dbReference>
<proteinExistence type="predicted"/>
<feature type="transmembrane region" description="Helical" evidence="6">
    <location>
        <begin position="479"/>
        <end position="499"/>
    </location>
</feature>
<evidence type="ECO:0000256" key="5">
    <source>
        <dbReference type="PROSITE-ProRule" id="PRU10141"/>
    </source>
</evidence>
<keyword evidence="6" id="KW-0812">Transmembrane</keyword>
<dbReference type="InterPro" id="IPR000719">
    <property type="entry name" value="Prot_kinase_dom"/>
</dbReference>
<keyword evidence="1 8" id="KW-0808">Transferase</keyword>
<feature type="transmembrane region" description="Helical" evidence="6">
    <location>
        <begin position="394"/>
        <end position="414"/>
    </location>
</feature>
<feature type="domain" description="Protein kinase" evidence="7">
    <location>
        <begin position="21"/>
        <end position="276"/>
    </location>
</feature>
<dbReference type="GO" id="GO:0004674">
    <property type="term" value="F:protein serine/threonine kinase activity"/>
    <property type="evidence" value="ECO:0007669"/>
    <property type="project" value="UniProtKB-EC"/>
</dbReference>
<accession>A0A2X2YH10</accession>
<dbReference type="PROSITE" id="PS00108">
    <property type="entry name" value="PROTEIN_KINASE_ST"/>
    <property type="match status" value="1"/>
</dbReference>
<dbReference type="PROSITE" id="PS50011">
    <property type="entry name" value="PROTEIN_KINASE_DOM"/>
    <property type="match status" value="1"/>
</dbReference>
<keyword evidence="3 8" id="KW-0418">Kinase</keyword>
<dbReference type="EC" id="2.7.11.1" evidence="8"/>
<dbReference type="PANTHER" id="PTHR43289:SF34">
    <property type="entry name" value="SERINE_THREONINE-PROTEIN KINASE YBDM-RELATED"/>
    <property type="match status" value="1"/>
</dbReference>
<evidence type="ECO:0000313" key="8">
    <source>
        <dbReference type="EMBL" id="SQB63394.1"/>
    </source>
</evidence>
<evidence type="ECO:0000256" key="3">
    <source>
        <dbReference type="ARBA" id="ARBA00022777"/>
    </source>
</evidence>
<dbReference type="InterPro" id="IPR017441">
    <property type="entry name" value="Protein_kinase_ATP_BS"/>
</dbReference>
<dbReference type="SMART" id="SM00220">
    <property type="entry name" value="S_TKc"/>
    <property type="match status" value="1"/>
</dbReference>
<dbReference type="PANTHER" id="PTHR43289">
    <property type="entry name" value="MITOGEN-ACTIVATED PROTEIN KINASE KINASE KINASE 20-RELATED"/>
    <property type="match status" value="1"/>
</dbReference>
<dbReference type="InterPro" id="IPR011009">
    <property type="entry name" value="Kinase-like_dom_sf"/>
</dbReference>
<gene>
    <name evidence="8" type="primary">afsK</name>
    <name evidence="8" type="ORF">NCTC11820_00164</name>
</gene>
<dbReference type="InterPro" id="IPR008271">
    <property type="entry name" value="Ser/Thr_kinase_AS"/>
</dbReference>
<feature type="transmembrane region" description="Helical" evidence="6">
    <location>
        <begin position="520"/>
        <end position="536"/>
    </location>
</feature>
<dbReference type="Proteomes" id="UP000250245">
    <property type="component" value="Unassembled WGS sequence"/>
</dbReference>
<evidence type="ECO:0000256" key="6">
    <source>
        <dbReference type="SAM" id="Phobius"/>
    </source>
</evidence>
<dbReference type="EMBL" id="UASJ01000001">
    <property type="protein sequence ID" value="SQB63394.1"/>
    <property type="molecule type" value="Genomic_DNA"/>
</dbReference>